<organism evidence="2 3">
    <name type="scientific">Sinanodonta woodiana</name>
    <name type="common">Chinese pond mussel</name>
    <name type="synonym">Anodonta woodiana</name>
    <dbReference type="NCBI Taxonomy" id="1069815"/>
    <lineage>
        <taxon>Eukaryota</taxon>
        <taxon>Metazoa</taxon>
        <taxon>Spiralia</taxon>
        <taxon>Lophotrochozoa</taxon>
        <taxon>Mollusca</taxon>
        <taxon>Bivalvia</taxon>
        <taxon>Autobranchia</taxon>
        <taxon>Heteroconchia</taxon>
        <taxon>Palaeoheterodonta</taxon>
        <taxon>Unionida</taxon>
        <taxon>Unionoidea</taxon>
        <taxon>Unionidae</taxon>
        <taxon>Unioninae</taxon>
        <taxon>Sinanodonta</taxon>
    </lineage>
</organism>
<feature type="transmembrane region" description="Helical" evidence="1">
    <location>
        <begin position="59"/>
        <end position="81"/>
    </location>
</feature>
<feature type="transmembrane region" description="Helical" evidence="1">
    <location>
        <begin position="87"/>
        <end position="107"/>
    </location>
</feature>
<comment type="caution">
    <text evidence="2">The sequence shown here is derived from an EMBL/GenBank/DDBJ whole genome shotgun (WGS) entry which is preliminary data.</text>
</comment>
<accession>A0ABD3XG22</accession>
<dbReference type="EMBL" id="JBJQND010000002">
    <property type="protein sequence ID" value="KAL3885197.1"/>
    <property type="molecule type" value="Genomic_DNA"/>
</dbReference>
<evidence type="ECO:0008006" key="4">
    <source>
        <dbReference type="Google" id="ProtNLM"/>
    </source>
</evidence>
<keyword evidence="1" id="KW-0472">Membrane</keyword>
<name>A0ABD3XG22_SINWO</name>
<dbReference type="InterPro" id="IPR007272">
    <property type="entry name" value="Sulf_transp_TsuA/YedE"/>
</dbReference>
<evidence type="ECO:0000313" key="2">
    <source>
        <dbReference type="EMBL" id="KAL3885197.1"/>
    </source>
</evidence>
<evidence type="ECO:0000313" key="3">
    <source>
        <dbReference type="Proteomes" id="UP001634394"/>
    </source>
</evidence>
<proteinExistence type="predicted"/>
<keyword evidence="1" id="KW-1133">Transmembrane helix</keyword>
<keyword evidence="3" id="KW-1185">Reference proteome</keyword>
<dbReference type="Pfam" id="PF04143">
    <property type="entry name" value="Sulf_transp"/>
    <property type="match status" value="1"/>
</dbReference>
<dbReference type="AlphaFoldDB" id="A0ABD3XG22"/>
<keyword evidence="1" id="KW-0812">Transmembrane</keyword>
<reference evidence="2 3" key="1">
    <citation type="submission" date="2024-11" db="EMBL/GenBank/DDBJ databases">
        <title>Chromosome-level genome assembly of the freshwater bivalve Anodonta woodiana.</title>
        <authorList>
            <person name="Chen X."/>
        </authorList>
    </citation>
    <scope>NUCLEOTIDE SEQUENCE [LARGE SCALE GENOMIC DNA]</scope>
    <source>
        <strain evidence="2">MN2024</strain>
        <tissue evidence="2">Gills</tissue>
    </source>
</reference>
<gene>
    <name evidence="2" type="ORF">ACJMK2_025288</name>
</gene>
<dbReference type="Proteomes" id="UP001634394">
    <property type="component" value="Unassembled WGS sequence"/>
</dbReference>
<sequence length="131" mass="13938">MLVKPTVTTYNMLVTPTVTAYNILLSVIPATKSYFIAVSEEFVSCFKEKGILTSLMGPFVLGIGMTLSGACPGMVLAQVGAWSANSIFTLIGCLFGALTYGLIGPLVSKISRPKKCFENHQNGPDWGIGGR</sequence>
<protein>
    <recommendedName>
        <fullName evidence="4">Sulphur transport domain-containing protein</fullName>
    </recommendedName>
</protein>
<evidence type="ECO:0000256" key="1">
    <source>
        <dbReference type="SAM" id="Phobius"/>
    </source>
</evidence>